<dbReference type="PANTHER" id="PTHR11851">
    <property type="entry name" value="METALLOPROTEASE"/>
    <property type="match status" value="1"/>
</dbReference>
<keyword evidence="2" id="KW-0813">Transport</keyword>
<reference evidence="14 15" key="1">
    <citation type="journal article" date="2012" name="MBio">
        <title>De novo assembly of the Pneumocystis jirovecii genome from a single bronchoalveolar lavage fluid specimen from a patient.</title>
        <authorList>
            <person name="Cisse O.H."/>
            <person name="Pagni M."/>
            <person name="Hauser P.M."/>
        </authorList>
    </citation>
    <scope>NUCLEOTIDE SEQUENCE [LARGE SCALE GENOMIC DNA]</scope>
    <source>
        <strain evidence="14 15">SE8</strain>
    </source>
</reference>
<dbReference type="PANTHER" id="PTHR11851:SF209">
    <property type="entry name" value="CYTOCHROME B-C1 COMPLEX SUBUNIT 2, MITOCHONDRIAL"/>
    <property type="match status" value="1"/>
</dbReference>
<dbReference type="InterPro" id="IPR011765">
    <property type="entry name" value="Pept_M16_N"/>
</dbReference>
<sequence length="473" mass="53592">MVLLKAIYHSKTFPKARFYLFYRSFQKTASKINEYTKFSLSQANGVNVISRDLGGSGTSLSIIIRSGSRYEPIPGLAHLLQRFAFKNTERRSSLRIVRETELLGGNVFSDISREYLTLSAQFLREDLAYFVELLAENNVLMLMAAVYELDETVLPYALAENRKRYFTPTMFGFDALHELAFRRGLGRPLLTNERNYATVEMVKNYAEKSYVKNNIVVLATNANQSELVDLVKEYFDILSPGNAALSPKSVYYGGENRIPFKSPIGHFLISFPRPAGFVPLSDEYFLLSYLLGMGSRIKWSYENSPFGNIEKSFSNGTTLLSNNFEYSDMGLFCIHVYGPVNTLEKAVKSFVGTLRSIVKVINDEDIRKAISQAKYSLLDLDTKRIKVHQDMGFYYLSSGSLLDYESIISRIEKITVTKMKSAISKMIEAKPSVVTIGDTTLLPYYDELLKPNELSLTTIFHDFNAIDITGNHE</sequence>
<keyword evidence="7" id="KW-0496">Mitochondrion</keyword>
<keyword evidence="5" id="KW-0809">Transit peptide</keyword>
<dbReference type="InterPro" id="IPR050361">
    <property type="entry name" value="MPP/UQCRC_Complex"/>
</dbReference>
<feature type="domain" description="Peptidase M16 C-terminal" evidence="13">
    <location>
        <begin position="198"/>
        <end position="372"/>
    </location>
</feature>
<dbReference type="STRING" id="1209962.L0PGP4"/>
<dbReference type="AlphaFoldDB" id="L0PGP4"/>
<dbReference type="Pfam" id="PF00675">
    <property type="entry name" value="Peptidase_M16"/>
    <property type="match status" value="1"/>
</dbReference>
<gene>
    <name evidence="14" type="ORF">PNEJI1_000046</name>
</gene>
<evidence type="ECO:0000256" key="9">
    <source>
        <dbReference type="ARBA" id="ARBA00038146"/>
    </source>
</evidence>
<dbReference type="InParanoid" id="L0PGP4"/>
<comment type="similarity">
    <text evidence="9">Belongs to the peptidase M16 family. UQCRC2/QCR2 subfamily.</text>
</comment>
<dbReference type="SUPFAM" id="SSF63411">
    <property type="entry name" value="LuxS/MPP-like metallohydrolase"/>
    <property type="match status" value="2"/>
</dbReference>
<comment type="caution">
    <text evidence="14">The sequence shown here is derived from an EMBL/GenBank/DDBJ whole genome shotgun (WGS) entry which is preliminary data.</text>
</comment>
<dbReference type="InterPro" id="IPR007863">
    <property type="entry name" value="Peptidase_M16_C"/>
</dbReference>
<feature type="domain" description="Peptidase M16 N-terminal" evidence="12">
    <location>
        <begin position="58"/>
        <end position="190"/>
    </location>
</feature>
<evidence type="ECO:0000313" key="14">
    <source>
        <dbReference type="EMBL" id="CCJ31244.1"/>
    </source>
</evidence>
<evidence type="ECO:0000256" key="11">
    <source>
        <dbReference type="ARBA" id="ARBA00041372"/>
    </source>
</evidence>
<dbReference type="Gene3D" id="3.30.830.10">
    <property type="entry name" value="Metalloenzyme, LuxS/M16 peptidase-like"/>
    <property type="match status" value="2"/>
</dbReference>
<dbReference type="FunCoup" id="L0PGP4">
    <property type="interactions" value="165"/>
</dbReference>
<evidence type="ECO:0000256" key="6">
    <source>
        <dbReference type="ARBA" id="ARBA00022982"/>
    </source>
</evidence>
<evidence type="ECO:0000313" key="15">
    <source>
        <dbReference type="Proteomes" id="UP000010422"/>
    </source>
</evidence>
<evidence type="ECO:0000256" key="10">
    <source>
        <dbReference type="ARBA" id="ARBA00040751"/>
    </source>
</evidence>
<accession>L0PGP4</accession>
<dbReference type="GO" id="GO:0005743">
    <property type="term" value="C:mitochondrial inner membrane"/>
    <property type="evidence" value="ECO:0007669"/>
    <property type="project" value="UniProtKB-SubCell"/>
</dbReference>
<keyword evidence="6" id="KW-0249">Electron transport</keyword>
<evidence type="ECO:0000256" key="8">
    <source>
        <dbReference type="ARBA" id="ARBA00023136"/>
    </source>
</evidence>
<protein>
    <recommendedName>
        <fullName evidence="10">Cytochrome b-c1 complex subunit 2, mitochondrial</fullName>
    </recommendedName>
    <alternativeName>
        <fullName evidence="11">Core protein II</fullName>
    </alternativeName>
</protein>
<keyword evidence="8" id="KW-0472">Membrane</keyword>
<evidence type="ECO:0000256" key="3">
    <source>
        <dbReference type="ARBA" id="ARBA00022660"/>
    </source>
</evidence>
<name>L0PGP4_PNEJI</name>
<evidence type="ECO:0000259" key="13">
    <source>
        <dbReference type="Pfam" id="PF05193"/>
    </source>
</evidence>
<evidence type="ECO:0000256" key="4">
    <source>
        <dbReference type="ARBA" id="ARBA00022792"/>
    </source>
</evidence>
<dbReference type="VEuPathDB" id="FungiDB:PNEJI1_000046"/>
<evidence type="ECO:0000256" key="7">
    <source>
        <dbReference type="ARBA" id="ARBA00023128"/>
    </source>
</evidence>
<proteinExistence type="inferred from homology"/>
<dbReference type="Proteomes" id="UP000010422">
    <property type="component" value="Unassembled WGS sequence"/>
</dbReference>
<comment type="subcellular location">
    <subcellularLocation>
        <location evidence="1">Mitochondrion inner membrane</location>
        <topology evidence="1">Peripheral membrane protein</topology>
        <orientation evidence="1">Matrix side</orientation>
    </subcellularLocation>
</comment>
<evidence type="ECO:0000256" key="1">
    <source>
        <dbReference type="ARBA" id="ARBA00004443"/>
    </source>
</evidence>
<dbReference type="GO" id="GO:0046872">
    <property type="term" value="F:metal ion binding"/>
    <property type="evidence" value="ECO:0007669"/>
    <property type="project" value="InterPro"/>
</dbReference>
<evidence type="ECO:0000256" key="2">
    <source>
        <dbReference type="ARBA" id="ARBA00022448"/>
    </source>
</evidence>
<evidence type="ECO:0000259" key="12">
    <source>
        <dbReference type="Pfam" id="PF00675"/>
    </source>
</evidence>
<dbReference type="Pfam" id="PF05193">
    <property type="entry name" value="Peptidase_M16_C"/>
    <property type="match status" value="1"/>
</dbReference>
<dbReference type="InterPro" id="IPR011249">
    <property type="entry name" value="Metalloenz_LuxS/M16"/>
</dbReference>
<evidence type="ECO:0000256" key="5">
    <source>
        <dbReference type="ARBA" id="ARBA00022946"/>
    </source>
</evidence>
<keyword evidence="4" id="KW-0999">Mitochondrion inner membrane</keyword>
<organism evidence="15">
    <name type="scientific">Pneumocystis jirovecii</name>
    <name type="common">Human pneumocystis pneumonia agent</name>
    <dbReference type="NCBI Taxonomy" id="42068"/>
    <lineage>
        <taxon>Eukaryota</taxon>
        <taxon>Fungi</taxon>
        <taxon>Dikarya</taxon>
        <taxon>Ascomycota</taxon>
        <taxon>Taphrinomycotina</taxon>
        <taxon>Pneumocystomycetes</taxon>
        <taxon>Pneumocystaceae</taxon>
        <taxon>Pneumocystis</taxon>
    </lineage>
</organism>
<dbReference type="EMBL" id="CAKM01000281">
    <property type="protein sequence ID" value="CCJ31244.1"/>
    <property type="molecule type" value="Genomic_DNA"/>
</dbReference>
<keyword evidence="3" id="KW-0679">Respiratory chain</keyword>